<keyword evidence="2" id="KW-1185">Reference proteome</keyword>
<evidence type="ECO:0000313" key="1">
    <source>
        <dbReference type="EMBL" id="MFD2573784.1"/>
    </source>
</evidence>
<dbReference type="Proteomes" id="UP001597469">
    <property type="component" value="Unassembled WGS sequence"/>
</dbReference>
<gene>
    <name evidence="1" type="ORF">ACFSUS_24315</name>
</gene>
<name>A0ABW5MBD9_9BACT</name>
<reference evidence="2" key="1">
    <citation type="journal article" date="2019" name="Int. J. Syst. Evol. Microbiol.">
        <title>The Global Catalogue of Microorganisms (GCM) 10K type strain sequencing project: providing services to taxonomists for standard genome sequencing and annotation.</title>
        <authorList>
            <consortium name="The Broad Institute Genomics Platform"/>
            <consortium name="The Broad Institute Genome Sequencing Center for Infectious Disease"/>
            <person name="Wu L."/>
            <person name="Ma J."/>
        </authorList>
    </citation>
    <scope>NUCLEOTIDE SEQUENCE [LARGE SCALE GENOMIC DNA]</scope>
    <source>
        <strain evidence="2">KCTC 42805</strain>
    </source>
</reference>
<evidence type="ECO:0000313" key="2">
    <source>
        <dbReference type="Proteomes" id="UP001597469"/>
    </source>
</evidence>
<comment type="caution">
    <text evidence="1">The sequence shown here is derived from an EMBL/GenBank/DDBJ whole genome shotgun (WGS) entry which is preliminary data.</text>
</comment>
<organism evidence="1 2">
    <name type="scientific">Spirosoma soli</name>
    <dbReference type="NCBI Taxonomy" id="1770529"/>
    <lineage>
        <taxon>Bacteria</taxon>
        <taxon>Pseudomonadati</taxon>
        <taxon>Bacteroidota</taxon>
        <taxon>Cytophagia</taxon>
        <taxon>Cytophagales</taxon>
        <taxon>Cytophagaceae</taxon>
        <taxon>Spirosoma</taxon>
    </lineage>
</organism>
<dbReference type="RefSeq" id="WP_381526790.1">
    <property type="nucleotide sequence ID" value="NZ_JBHULN010000021.1"/>
</dbReference>
<accession>A0ABW5MBD9</accession>
<dbReference type="Pfam" id="PF13479">
    <property type="entry name" value="AAA_24"/>
    <property type="match status" value="1"/>
</dbReference>
<dbReference type="EMBL" id="JBHULN010000021">
    <property type="protein sequence ID" value="MFD2573784.1"/>
    <property type="molecule type" value="Genomic_DNA"/>
</dbReference>
<dbReference type="SUPFAM" id="SSF52540">
    <property type="entry name" value="P-loop containing nucleoside triphosphate hydrolases"/>
    <property type="match status" value="1"/>
</dbReference>
<proteinExistence type="predicted"/>
<protein>
    <submittedName>
        <fullName evidence="1">AAA family ATPase</fullName>
    </submittedName>
</protein>
<sequence length="277" mass="31062">MILRKAKRKQARIRTFLQGPSGAGKTYSALLMAFGLTDDWSAVAIIDTENHAADLYAHLGDYQVLTLEPPFTPERYIEALVTCELAGTKAVIMDSLSAEWTFILEAHGATTGNSYTNWSKFTPRHEALIQTILQSPCHIIATVRAKQDYVLTEKNGKQVPEKVGMKGITREGMDYEFTLVFEIDGRHQAKATKDRTGLFSNKPEFVLTADTGKQILHWCNTGTSQQQVQTLIQQAPDVATLRDLYATYPEFRQVLGPLFTQRKEQLQLISQPQSPNN</sequence>
<dbReference type="InterPro" id="IPR027417">
    <property type="entry name" value="P-loop_NTPase"/>
</dbReference>